<evidence type="ECO:0000313" key="8">
    <source>
        <dbReference type="EMBL" id="MBK7676988.1"/>
    </source>
</evidence>
<feature type="site" description="Positions MEP for the nucleophilic attack" evidence="7">
    <location>
        <position position="210"/>
    </location>
</feature>
<dbReference type="PANTHER" id="PTHR32125">
    <property type="entry name" value="2-C-METHYL-D-ERYTHRITOL 4-PHOSPHATE CYTIDYLYLTRANSFERASE, CHLOROPLASTIC"/>
    <property type="match status" value="1"/>
</dbReference>
<dbReference type="Pfam" id="PF01128">
    <property type="entry name" value="IspD"/>
    <property type="match status" value="1"/>
</dbReference>
<dbReference type="Proteomes" id="UP000697998">
    <property type="component" value="Unassembled WGS sequence"/>
</dbReference>
<dbReference type="InterPro" id="IPR001228">
    <property type="entry name" value="IspD"/>
</dbReference>
<accession>A0A935UIV6</accession>
<gene>
    <name evidence="7" type="primary">ispD</name>
    <name evidence="8" type="ORF">IPJ27_20760</name>
</gene>
<proteinExistence type="inferred from homology"/>
<dbReference type="HAMAP" id="MF_00108">
    <property type="entry name" value="IspD"/>
    <property type="match status" value="1"/>
</dbReference>
<dbReference type="InterPro" id="IPR050088">
    <property type="entry name" value="IspD/TarI_cytidylyltransf_bact"/>
</dbReference>
<evidence type="ECO:0000256" key="1">
    <source>
        <dbReference type="ARBA" id="ARBA00001282"/>
    </source>
</evidence>
<evidence type="ECO:0000256" key="3">
    <source>
        <dbReference type="ARBA" id="ARBA00009789"/>
    </source>
</evidence>
<evidence type="ECO:0000256" key="2">
    <source>
        <dbReference type="ARBA" id="ARBA00004787"/>
    </source>
</evidence>
<dbReference type="EMBL" id="JADJMH010000030">
    <property type="protein sequence ID" value="MBK7676988.1"/>
    <property type="molecule type" value="Genomic_DNA"/>
</dbReference>
<comment type="similarity">
    <text evidence="3 7">Belongs to the IspD/TarI cytidylyltransferase family. IspD subfamily.</text>
</comment>
<feature type="site" description="Transition state stabilizer" evidence="7">
    <location>
        <position position="16"/>
    </location>
</feature>
<evidence type="ECO:0000256" key="6">
    <source>
        <dbReference type="ARBA" id="ARBA00023229"/>
    </source>
</evidence>
<protein>
    <recommendedName>
        <fullName evidence="7">2-C-methyl-D-erythritol 4-phosphate cytidylyltransferase</fullName>
        <ecNumber evidence="7">2.7.7.60</ecNumber>
    </recommendedName>
    <alternativeName>
        <fullName evidence="7">4-diphosphocytidyl-2C-methyl-D-erythritol synthase</fullName>
    </alternativeName>
    <alternativeName>
        <fullName evidence="7">MEP cytidylyltransferase</fullName>
        <shortName evidence="7">MCT</shortName>
    </alternativeName>
</protein>
<evidence type="ECO:0000256" key="4">
    <source>
        <dbReference type="ARBA" id="ARBA00022679"/>
    </source>
</evidence>
<evidence type="ECO:0000313" key="9">
    <source>
        <dbReference type="Proteomes" id="UP000697998"/>
    </source>
</evidence>
<feature type="site" description="Positions MEP for the nucleophilic attack" evidence="7">
    <location>
        <position position="158"/>
    </location>
</feature>
<dbReference type="SUPFAM" id="SSF53448">
    <property type="entry name" value="Nucleotide-diphospho-sugar transferases"/>
    <property type="match status" value="1"/>
</dbReference>
<dbReference type="Gene3D" id="3.90.550.10">
    <property type="entry name" value="Spore Coat Polysaccharide Biosynthesis Protein SpsA, Chain A"/>
    <property type="match status" value="1"/>
</dbReference>
<evidence type="ECO:0000256" key="7">
    <source>
        <dbReference type="HAMAP-Rule" id="MF_00108"/>
    </source>
</evidence>
<keyword evidence="5 7" id="KW-0548">Nucleotidyltransferase</keyword>
<dbReference type="InterPro" id="IPR018294">
    <property type="entry name" value="ISPD_synthase_CS"/>
</dbReference>
<comment type="pathway">
    <text evidence="2 7">Isoprenoid biosynthesis; isopentenyl diphosphate biosynthesis via DXP pathway; isopentenyl diphosphate from 1-deoxy-D-xylulose 5-phosphate: step 2/6.</text>
</comment>
<dbReference type="FunFam" id="3.90.550.10:FF:000003">
    <property type="entry name" value="2-C-methyl-D-erythritol 4-phosphate cytidylyltransferase"/>
    <property type="match status" value="1"/>
</dbReference>
<dbReference type="PANTHER" id="PTHR32125:SF4">
    <property type="entry name" value="2-C-METHYL-D-ERYTHRITOL 4-PHOSPHATE CYTIDYLYLTRANSFERASE, CHLOROPLASTIC"/>
    <property type="match status" value="1"/>
</dbReference>
<keyword evidence="4 7" id="KW-0808">Transferase</keyword>
<dbReference type="InterPro" id="IPR034683">
    <property type="entry name" value="IspD/TarI"/>
</dbReference>
<sequence>MPRYYAIVPAAGTGSRFGGDTPKQYQSVAGQPLIHHSLAALCRCPRIDRVWVVLSPDDRWWRQYDWTSLGHKLETVFCGGATRSESVANGLRAAATAVHDDDWVLVHDAARPCLSQAMLAALCDELADDPVGGLLATPVADTLKRVDDEQRVARTESRDGLWQAQTPQMFRYGLLSRLLAEHAGGTDEASAIEAAGLKPRLVRADASNLKVTYPADLRLAEMILQATARGGE</sequence>
<dbReference type="GO" id="GO:0019288">
    <property type="term" value="P:isopentenyl diphosphate biosynthetic process, methylerythritol 4-phosphate pathway"/>
    <property type="evidence" value="ECO:0007669"/>
    <property type="project" value="UniProtKB-UniRule"/>
</dbReference>
<dbReference type="AlphaFoldDB" id="A0A935UIV6"/>
<comment type="caution">
    <text evidence="8">The sequence shown here is derived from an EMBL/GenBank/DDBJ whole genome shotgun (WGS) entry which is preliminary data.</text>
</comment>
<dbReference type="NCBIfam" id="TIGR00453">
    <property type="entry name" value="ispD"/>
    <property type="match status" value="1"/>
</dbReference>
<name>A0A935UIV6_9PROT</name>
<dbReference type="CDD" id="cd02516">
    <property type="entry name" value="CDP-ME_synthetase"/>
    <property type="match status" value="1"/>
</dbReference>
<keyword evidence="6 7" id="KW-0414">Isoprene biosynthesis</keyword>
<comment type="function">
    <text evidence="7">Catalyzes the formation of 4-diphosphocytidyl-2-C-methyl-D-erythritol from CTP and 2-C-methyl-D-erythritol 4-phosphate (MEP).</text>
</comment>
<organism evidence="8 9">
    <name type="scientific">Candidatus Accumulibacter proximus</name>
    <dbReference type="NCBI Taxonomy" id="2954385"/>
    <lineage>
        <taxon>Bacteria</taxon>
        <taxon>Pseudomonadati</taxon>
        <taxon>Pseudomonadota</taxon>
        <taxon>Betaproteobacteria</taxon>
        <taxon>Candidatus Accumulibacter</taxon>
    </lineage>
</organism>
<dbReference type="PROSITE" id="PS01295">
    <property type="entry name" value="ISPD"/>
    <property type="match status" value="1"/>
</dbReference>
<comment type="catalytic activity">
    <reaction evidence="1 7">
        <text>2-C-methyl-D-erythritol 4-phosphate + CTP + H(+) = 4-CDP-2-C-methyl-D-erythritol + diphosphate</text>
        <dbReference type="Rhea" id="RHEA:13429"/>
        <dbReference type="ChEBI" id="CHEBI:15378"/>
        <dbReference type="ChEBI" id="CHEBI:33019"/>
        <dbReference type="ChEBI" id="CHEBI:37563"/>
        <dbReference type="ChEBI" id="CHEBI:57823"/>
        <dbReference type="ChEBI" id="CHEBI:58262"/>
        <dbReference type="EC" id="2.7.7.60"/>
    </reaction>
</comment>
<reference evidence="8 9" key="1">
    <citation type="submission" date="2020-10" db="EMBL/GenBank/DDBJ databases">
        <title>Connecting structure to function with the recovery of over 1000 high-quality activated sludge metagenome-assembled genomes encoding full-length rRNA genes using long-read sequencing.</title>
        <authorList>
            <person name="Singleton C.M."/>
            <person name="Petriglieri F."/>
            <person name="Kristensen J.M."/>
            <person name="Kirkegaard R.H."/>
            <person name="Michaelsen T.Y."/>
            <person name="Andersen M.H."/>
            <person name="Karst S.M."/>
            <person name="Dueholm M.S."/>
            <person name="Nielsen P.H."/>
            <person name="Albertsen M."/>
        </authorList>
    </citation>
    <scope>NUCLEOTIDE SEQUENCE [LARGE SCALE GENOMIC DNA]</scope>
    <source>
        <strain evidence="8">EsbW_18-Q3-R4-48_BATAC.285</strain>
    </source>
</reference>
<evidence type="ECO:0000256" key="5">
    <source>
        <dbReference type="ARBA" id="ARBA00022695"/>
    </source>
</evidence>
<dbReference type="InterPro" id="IPR029044">
    <property type="entry name" value="Nucleotide-diphossugar_trans"/>
</dbReference>
<dbReference type="GO" id="GO:0050518">
    <property type="term" value="F:2-C-methyl-D-erythritol 4-phosphate cytidylyltransferase activity"/>
    <property type="evidence" value="ECO:0007669"/>
    <property type="project" value="UniProtKB-UniRule"/>
</dbReference>
<feature type="site" description="Transition state stabilizer" evidence="7">
    <location>
        <position position="23"/>
    </location>
</feature>
<dbReference type="EC" id="2.7.7.60" evidence="7"/>